<accession>A0A0V8JA83</accession>
<proteinExistence type="predicted"/>
<name>A0A0V8JA83_9BACL</name>
<dbReference type="AlphaFoldDB" id="A0A0V8JA83"/>
<keyword evidence="2" id="KW-1185">Reference proteome</keyword>
<comment type="caution">
    <text evidence="1">The sequence shown here is derived from an EMBL/GenBank/DDBJ whole genome shotgun (WGS) entry which is preliminary data.</text>
</comment>
<gene>
    <name evidence="1" type="ORF">AS030_15250</name>
</gene>
<evidence type="ECO:0000313" key="1">
    <source>
        <dbReference type="EMBL" id="KSU83883.1"/>
    </source>
</evidence>
<dbReference type="Proteomes" id="UP000054099">
    <property type="component" value="Unassembled WGS sequence"/>
</dbReference>
<evidence type="ECO:0000313" key="2">
    <source>
        <dbReference type="Proteomes" id="UP000054099"/>
    </source>
</evidence>
<protein>
    <submittedName>
        <fullName evidence="1">Uncharacterized protein</fullName>
    </submittedName>
</protein>
<reference evidence="1 2" key="1">
    <citation type="journal article" date="2014" name="Antonie Van Leeuwenhoek">
        <title>Fictibacillus enclensis sp. nov., isolated from marine sediment.</title>
        <authorList>
            <person name="Dastager S.G."/>
            <person name="Mawlankar R."/>
            <person name="Srinivasan K."/>
            <person name="Tang S.K."/>
            <person name="Lee J.C."/>
            <person name="Ramana V.V."/>
            <person name="Shouche Y.S."/>
        </authorList>
    </citation>
    <scope>NUCLEOTIDE SEQUENCE [LARGE SCALE GENOMIC DNA]</scope>
    <source>
        <strain evidence="1 2">NIO-1003</strain>
    </source>
</reference>
<organism evidence="1 2">
    <name type="scientific">Fictibacillus enclensis</name>
    <dbReference type="NCBI Taxonomy" id="1017270"/>
    <lineage>
        <taxon>Bacteria</taxon>
        <taxon>Bacillati</taxon>
        <taxon>Bacillota</taxon>
        <taxon>Bacilli</taxon>
        <taxon>Bacillales</taxon>
        <taxon>Fictibacillaceae</taxon>
        <taxon>Fictibacillus</taxon>
    </lineage>
</organism>
<sequence>MNGQKWFSIRLIPSESNQAAGNWLGKWYAYDRILDNDRFHVQVEAPTEITSIRSEGTPQEGQDYRSSGNFKIDNIPPYATKLKWTITDGPTDAHFDVMHDVSFGIDETIFSDLHNGSITDIKKSEDLYIAKPSNTGGKSFTVHVTAVP</sequence>
<dbReference type="EMBL" id="LNQN01000002">
    <property type="protein sequence ID" value="KSU83883.1"/>
    <property type="molecule type" value="Genomic_DNA"/>
</dbReference>